<evidence type="ECO:0008006" key="3">
    <source>
        <dbReference type="Google" id="ProtNLM"/>
    </source>
</evidence>
<dbReference type="Gene3D" id="3.30.2000.30">
    <property type="match status" value="1"/>
</dbReference>
<organism evidence="1 2">
    <name type="scientific">Methylobacterium trifolii</name>
    <dbReference type="NCBI Taxonomy" id="1003092"/>
    <lineage>
        <taxon>Bacteria</taxon>
        <taxon>Pseudomonadati</taxon>
        <taxon>Pseudomonadota</taxon>
        <taxon>Alphaproteobacteria</taxon>
        <taxon>Hyphomicrobiales</taxon>
        <taxon>Methylobacteriaceae</taxon>
        <taxon>Methylobacterium</taxon>
    </lineage>
</organism>
<dbReference type="Pfam" id="PF11367">
    <property type="entry name" value="Tail_completion_gp17"/>
    <property type="match status" value="1"/>
</dbReference>
<reference evidence="1" key="2">
    <citation type="submission" date="2021-08" db="EMBL/GenBank/DDBJ databases">
        <authorList>
            <person name="Tani A."/>
            <person name="Ola A."/>
            <person name="Ogura Y."/>
            <person name="Katsura K."/>
            <person name="Hayashi T."/>
        </authorList>
    </citation>
    <scope>NUCLEOTIDE SEQUENCE</scope>
    <source>
        <strain evidence="1">DSM 23632</strain>
    </source>
</reference>
<dbReference type="InterPro" id="IPR053745">
    <property type="entry name" value="Viral_Tail_Comp_sf"/>
</dbReference>
<evidence type="ECO:0000313" key="2">
    <source>
        <dbReference type="Proteomes" id="UP001055057"/>
    </source>
</evidence>
<dbReference type="InterPro" id="IPR021508">
    <property type="entry name" value="Gp17-like"/>
</dbReference>
<gene>
    <name evidence="1" type="ORF">MPOCJGCO_1865</name>
</gene>
<comment type="caution">
    <text evidence="1">The sequence shown here is derived from an EMBL/GenBank/DDBJ whole genome shotgun (WGS) entry which is preliminary data.</text>
</comment>
<dbReference type="EMBL" id="BPRB01000092">
    <property type="protein sequence ID" value="GJE59763.1"/>
    <property type="molecule type" value="Genomic_DNA"/>
</dbReference>
<keyword evidence="2" id="KW-1185">Reference proteome</keyword>
<sequence length="140" mass="14792">MSAPVASPLLAMRAGLIALFSTDAALRQIMGAAVRLYDEPPPGAPPVYALFGECEIRDDSVDGAQRHRHDHALVVIARPGSTRTAVDAAERMAVLLSAGTLVLAGHSLVTLRVRTIAARRDERSGEARASLTIEAVTETP</sequence>
<reference evidence="1" key="1">
    <citation type="journal article" date="2021" name="Front. Microbiol.">
        <title>Comprehensive Comparative Genomics and Phenotyping of Methylobacterium Species.</title>
        <authorList>
            <person name="Alessa O."/>
            <person name="Ogura Y."/>
            <person name="Fujitani Y."/>
            <person name="Takami H."/>
            <person name="Hayashi T."/>
            <person name="Sahin N."/>
            <person name="Tani A."/>
        </authorList>
    </citation>
    <scope>NUCLEOTIDE SEQUENCE</scope>
    <source>
        <strain evidence="1">DSM 23632</strain>
    </source>
</reference>
<name>A0ABQ4TYG0_9HYPH</name>
<proteinExistence type="predicted"/>
<accession>A0ABQ4TYG0</accession>
<evidence type="ECO:0000313" key="1">
    <source>
        <dbReference type="EMBL" id="GJE59763.1"/>
    </source>
</evidence>
<protein>
    <recommendedName>
        <fullName evidence="3">DUF3168 domain-containing protein</fullName>
    </recommendedName>
</protein>
<dbReference type="Proteomes" id="UP001055057">
    <property type="component" value="Unassembled WGS sequence"/>
</dbReference>